<name>A0A1Y3EZE1_9BILA</name>
<dbReference type="PANTHER" id="PTHR22625:SF70">
    <property type="entry name" value="PLEXIN A, ISOFORM A"/>
    <property type="match status" value="1"/>
</dbReference>
<comment type="caution">
    <text evidence="2">The sequence shown here is derived from an EMBL/GenBank/DDBJ whole genome shotgun (WGS) entry which is preliminary data.</text>
</comment>
<dbReference type="GO" id="GO:0002116">
    <property type="term" value="C:semaphorin receptor complex"/>
    <property type="evidence" value="ECO:0007669"/>
    <property type="project" value="TreeGrafter"/>
</dbReference>
<dbReference type="Gene3D" id="1.10.506.10">
    <property type="entry name" value="GTPase Activation - p120gap, domain 1"/>
    <property type="match status" value="1"/>
</dbReference>
<dbReference type="AlphaFoldDB" id="A0A1Y3EZE1"/>
<organism evidence="2 3">
    <name type="scientific">Trichinella nativa</name>
    <dbReference type="NCBI Taxonomy" id="6335"/>
    <lineage>
        <taxon>Eukaryota</taxon>
        <taxon>Metazoa</taxon>
        <taxon>Ecdysozoa</taxon>
        <taxon>Nematoda</taxon>
        <taxon>Enoplea</taxon>
        <taxon>Dorylaimia</taxon>
        <taxon>Trichinellida</taxon>
        <taxon>Trichinellidae</taxon>
        <taxon>Trichinella</taxon>
    </lineage>
</organism>
<dbReference type="GO" id="GO:0030334">
    <property type="term" value="P:regulation of cell migration"/>
    <property type="evidence" value="ECO:0007669"/>
    <property type="project" value="TreeGrafter"/>
</dbReference>
<dbReference type="InterPro" id="IPR013548">
    <property type="entry name" value="Plexin_cytoplasmic_RasGAP_dom"/>
</dbReference>
<reference evidence="2 3" key="1">
    <citation type="submission" date="2015-04" db="EMBL/GenBank/DDBJ databases">
        <title>Draft genome of the roundworm Trichinella nativa.</title>
        <authorList>
            <person name="Mitreva M."/>
        </authorList>
    </citation>
    <scope>NUCLEOTIDE SEQUENCE [LARGE SCALE GENOMIC DNA]</scope>
    <source>
        <strain evidence="2 3">ISS45</strain>
    </source>
</reference>
<dbReference type="Pfam" id="PF08337">
    <property type="entry name" value="Plexin_cytopl"/>
    <property type="match status" value="1"/>
</dbReference>
<evidence type="ECO:0000313" key="3">
    <source>
        <dbReference type="Proteomes" id="UP000243006"/>
    </source>
</evidence>
<dbReference type="GO" id="GO:0017154">
    <property type="term" value="F:semaphorin receptor activity"/>
    <property type="evidence" value="ECO:0007669"/>
    <property type="project" value="InterPro"/>
</dbReference>
<evidence type="ECO:0000259" key="1">
    <source>
        <dbReference type="Pfam" id="PF08337"/>
    </source>
</evidence>
<dbReference type="PANTHER" id="PTHR22625">
    <property type="entry name" value="PLEXIN"/>
    <property type="match status" value="1"/>
</dbReference>
<proteinExistence type="predicted"/>
<sequence length="71" mass="8249">MVSEIYLTRLLTTKGTLQKFVEDLFEAIFSTAHRGNTLPLCIKYMYDFMDDQAAQHGILDPEVVHTWKSNR</sequence>
<dbReference type="SUPFAM" id="SSF48350">
    <property type="entry name" value="GTPase activation domain, GAP"/>
    <property type="match status" value="1"/>
</dbReference>
<dbReference type="InterPro" id="IPR031148">
    <property type="entry name" value="Plexin"/>
</dbReference>
<dbReference type="Proteomes" id="UP000243006">
    <property type="component" value="Unassembled WGS sequence"/>
</dbReference>
<dbReference type="InterPro" id="IPR008936">
    <property type="entry name" value="Rho_GTPase_activation_prot"/>
</dbReference>
<evidence type="ECO:0000313" key="2">
    <source>
        <dbReference type="EMBL" id="OUC49236.1"/>
    </source>
</evidence>
<dbReference type="GO" id="GO:0005886">
    <property type="term" value="C:plasma membrane"/>
    <property type="evidence" value="ECO:0007669"/>
    <property type="project" value="TreeGrafter"/>
</dbReference>
<gene>
    <name evidence="2" type="ORF">D917_05580</name>
</gene>
<dbReference type="EMBL" id="LVZM01001362">
    <property type="protein sequence ID" value="OUC49236.1"/>
    <property type="molecule type" value="Genomic_DNA"/>
</dbReference>
<accession>A0A1Y3EZE1</accession>
<protein>
    <recommendedName>
        <fullName evidence="1">Plexin cytoplasmic RasGAP domain-containing protein</fullName>
    </recommendedName>
</protein>
<feature type="domain" description="Plexin cytoplasmic RasGAP" evidence="1">
    <location>
        <begin position="1"/>
        <end position="70"/>
    </location>
</feature>